<sequence>MIHRHASGRSGRLAWHTLHSAAEADRGRSARSHPLLVSCHEEQFVMICAFAKSLCRTTTLLSALFAGCVTAHAADVSFVEPKDGAQVSNPIHLKFAVDGMKVAPAGDMTPGTGHHHLLVDGQALPSGEVVPVNDHSIHYGKGQTETDVTLTPGDHTLTMQFADGAHRSYGPEMSQTIKVHVK</sequence>
<evidence type="ECO:0000313" key="2">
    <source>
        <dbReference type="EMBL" id="CBW76562.1"/>
    </source>
</evidence>
<proteinExistence type="predicted"/>
<evidence type="ECO:0000259" key="1">
    <source>
        <dbReference type="Pfam" id="PF14347"/>
    </source>
</evidence>
<dbReference type="AlphaFoldDB" id="E5ATY8"/>
<dbReference type="Pfam" id="PF14347">
    <property type="entry name" value="DUF4399"/>
    <property type="match status" value="1"/>
</dbReference>
<organism evidence="2 3">
    <name type="scientific">Mycetohabitans rhizoxinica (strain DSM 19002 / CIP 109453 / HKI 454)</name>
    <name type="common">Paraburkholderia rhizoxinica</name>
    <dbReference type="NCBI Taxonomy" id="882378"/>
    <lineage>
        <taxon>Bacteria</taxon>
        <taxon>Pseudomonadati</taxon>
        <taxon>Pseudomonadota</taxon>
        <taxon>Betaproteobacteria</taxon>
        <taxon>Burkholderiales</taxon>
        <taxon>Burkholderiaceae</taxon>
        <taxon>Mycetohabitans</taxon>
    </lineage>
</organism>
<dbReference type="InterPro" id="IPR025512">
    <property type="entry name" value="DUF4399"/>
</dbReference>
<feature type="domain" description="DUF4399" evidence="1">
    <location>
        <begin position="94"/>
        <end position="182"/>
    </location>
</feature>
<dbReference type="EMBL" id="FR687360">
    <property type="protein sequence ID" value="CBW76562.1"/>
    <property type="molecule type" value="Genomic_DNA"/>
</dbReference>
<dbReference type="Proteomes" id="UP000007437">
    <property type="component" value="Plasmid pBRH01"/>
</dbReference>
<evidence type="ECO:0000313" key="3">
    <source>
        <dbReference type="Proteomes" id="UP000007437"/>
    </source>
</evidence>
<reference evidence="2 3" key="1">
    <citation type="journal article" date="2011" name="J. Bacteriol.">
        <title>Complete genome sequence of Burkholderia rhizoxinica, an endosymbiont of Rhizopus microsporus.</title>
        <authorList>
            <person name="Lackner G."/>
            <person name="Moebius N."/>
            <person name="Partida-Martinez L."/>
            <person name="Hertweck C."/>
        </authorList>
    </citation>
    <scope>NUCLEOTIDE SEQUENCE [LARGE SCALE GENOMIC DNA]</scope>
    <source>
        <strain evidence="3">DSM 19002 / CIP 109453 / HKI 454</strain>
        <plasmid evidence="2 3">pBRH01</plasmid>
    </source>
</reference>
<keyword evidence="2" id="KW-0614">Plasmid</keyword>
<protein>
    <recommendedName>
        <fullName evidence="1">DUF4399 domain-containing protein</fullName>
    </recommendedName>
</protein>
<name>E5ATY8_MYCRK</name>
<accession>E5ATY8</accession>
<gene>
    <name evidence="2" type="ordered locus">RBRH_00480</name>
</gene>
<dbReference type="eggNOG" id="ENOG5032RWS">
    <property type="taxonomic scope" value="Bacteria"/>
</dbReference>
<dbReference type="HOGENOM" id="CLU_116275_1_0_4"/>
<dbReference type="KEGG" id="brh:RBRH_00480"/>
<geneLocation type="plasmid" evidence="2 3">
    <name>pBRH01</name>
</geneLocation>